<evidence type="ECO:0000256" key="4">
    <source>
        <dbReference type="ARBA" id="ARBA00022801"/>
    </source>
</evidence>
<comment type="caution">
    <text evidence="16">The sequence shown here is derived from an EMBL/GenBank/DDBJ whole genome shotgun (WGS) entry which is preliminary data.</text>
</comment>
<evidence type="ECO:0000256" key="7">
    <source>
        <dbReference type="ARBA" id="ARBA00023145"/>
    </source>
</evidence>
<keyword evidence="6 12" id="KW-0720">Serine protease</keyword>
<sequence length="381" mass="41624">LLEDVSLQQQSGDRCRTPDNRPGECIGIKQCSPLIALLTQTTPVSKAVLEFLQKSQCGFEGRNPLVCCPIQNEVTTPSSTPIRQPENDVPVDASNHPNLRLLPLNICGPYDTDNKVVGGEKTKLFEYPWVVLLAYNRGGSNRRSYRCGGTIINEKYVLTAAHCVKNLPSVLSLTGVRVGEHDQKTDPDCIENENGDSICADSPIDYDIETTVPHPSYSPSSLQNDIALVRIRGKINFRTDSVKPICLPIGSDQTRNLLGQKLIVSGWGTTENGTTSNVLLKAPVPVVSREECESVYNRTSSLHPIKISSHQICAGGENDQDSCDGDSGGPLIFKGLVNSRPKLVQYGIVSFGSRSCGIKGFPAVYTRVSYYTDWILSNMRP</sequence>
<evidence type="ECO:0000313" key="17">
    <source>
        <dbReference type="Proteomes" id="UP001233999"/>
    </source>
</evidence>
<dbReference type="InterPro" id="IPR001254">
    <property type="entry name" value="Trypsin_dom"/>
</dbReference>
<evidence type="ECO:0000256" key="11">
    <source>
        <dbReference type="ARBA" id="ARBA00052079"/>
    </source>
</evidence>
<dbReference type="PROSITE" id="PS00134">
    <property type="entry name" value="TRYPSIN_HIS"/>
    <property type="match status" value="1"/>
</dbReference>
<dbReference type="GO" id="GO:0004252">
    <property type="term" value="F:serine-type endopeptidase activity"/>
    <property type="evidence" value="ECO:0007669"/>
    <property type="project" value="UniProtKB-UniRule"/>
</dbReference>
<dbReference type="AlphaFoldDB" id="A0AAD8ABL7"/>
<evidence type="ECO:0000256" key="3">
    <source>
        <dbReference type="ARBA" id="ARBA00022729"/>
    </source>
</evidence>
<evidence type="ECO:0000259" key="15">
    <source>
        <dbReference type="PROSITE" id="PS51888"/>
    </source>
</evidence>
<reference evidence="16" key="2">
    <citation type="submission" date="2023-05" db="EMBL/GenBank/DDBJ databases">
        <authorList>
            <person name="Fouks B."/>
        </authorList>
    </citation>
    <scope>NUCLEOTIDE SEQUENCE</scope>
    <source>
        <strain evidence="16">Stay&amp;Tobe</strain>
        <tissue evidence="16">Testes</tissue>
    </source>
</reference>
<dbReference type="Pfam" id="PF12032">
    <property type="entry name" value="CLIP"/>
    <property type="match status" value="1"/>
</dbReference>
<comment type="subcellular location">
    <subcellularLocation>
        <location evidence="13">Secreted</location>
    </subcellularLocation>
</comment>
<keyword evidence="9" id="KW-0325">Glycoprotein</keyword>
<dbReference type="InterPro" id="IPR018114">
    <property type="entry name" value="TRYPSIN_HIS"/>
</dbReference>
<keyword evidence="1" id="KW-0768">Sushi</keyword>
<keyword evidence="2 12" id="KW-0645">Protease</keyword>
<dbReference type="Proteomes" id="UP001233999">
    <property type="component" value="Unassembled WGS sequence"/>
</dbReference>
<evidence type="ECO:0000256" key="13">
    <source>
        <dbReference type="RuleBase" id="RU366078"/>
    </source>
</evidence>
<protein>
    <recommendedName>
        <fullName evidence="13">CLIP domain-containing serine protease</fullName>
        <ecNumber evidence="12">3.4.21.-</ecNumber>
    </recommendedName>
</protein>
<proteinExistence type="inferred from homology"/>
<feature type="domain" description="Clip" evidence="15">
    <location>
        <begin position="14"/>
        <end position="68"/>
    </location>
</feature>
<evidence type="ECO:0000313" key="16">
    <source>
        <dbReference type="EMBL" id="KAJ9596105.1"/>
    </source>
</evidence>
<evidence type="ECO:0000256" key="1">
    <source>
        <dbReference type="ARBA" id="ARBA00022659"/>
    </source>
</evidence>
<dbReference type="GO" id="GO:0042381">
    <property type="term" value="P:hemolymph coagulation"/>
    <property type="evidence" value="ECO:0007669"/>
    <property type="project" value="UniProtKB-KW"/>
</dbReference>
<evidence type="ECO:0000256" key="10">
    <source>
        <dbReference type="ARBA" id="ARBA00024195"/>
    </source>
</evidence>
<comment type="catalytic activity">
    <reaction evidence="11">
        <text>Selective cleavage of 103-Arg-|-Ser-104 and 124-Ile-|-Ile-125 bonds in Limulus clotting factor B to form activated factor B. Cleavage of -Pro-Arg-|-Xaa- bonds in synthetic substrates.</text>
        <dbReference type="EC" id="3.4.21.84"/>
    </reaction>
</comment>
<dbReference type="PANTHER" id="PTHR24256">
    <property type="entry name" value="TRYPTASE-RELATED"/>
    <property type="match status" value="1"/>
</dbReference>
<dbReference type="EC" id="3.4.21.-" evidence="12"/>
<keyword evidence="7" id="KW-0865">Zymogen</keyword>
<comment type="domain">
    <text evidence="13">The clip domain consists of 35-55 residues which are 'knitted' together usually by 3 conserved disulfide bonds forming a clip-like compact structure.</text>
</comment>
<accession>A0AAD8ABL7</accession>
<keyword evidence="3" id="KW-0732">Signal</keyword>
<comment type="similarity">
    <text evidence="10 13">Belongs to the peptidase S1 family. CLIP subfamily.</text>
</comment>
<dbReference type="InterPro" id="IPR038565">
    <property type="entry name" value="CLIP_sf"/>
</dbReference>
<organism evidence="16 17">
    <name type="scientific">Diploptera punctata</name>
    <name type="common">Pacific beetle cockroach</name>
    <dbReference type="NCBI Taxonomy" id="6984"/>
    <lineage>
        <taxon>Eukaryota</taxon>
        <taxon>Metazoa</taxon>
        <taxon>Ecdysozoa</taxon>
        <taxon>Arthropoda</taxon>
        <taxon>Hexapoda</taxon>
        <taxon>Insecta</taxon>
        <taxon>Pterygota</taxon>
        <taxon>Neoptera</taxon>
        <taxon>Polyneoptera</taxon>
        <taxon>Dictyoptera</taxon>
        <taxon>Blattodea</taxon>
        <taxon>Blaberoidea</taxon>
        <taxon>Blaberidae</taxon>
        <taxon>Diplopterinae</taxon>
        <taxon>Diploptera</taxon>
    </lineage>
</organism>
<dbReference type="Gene3D" id="3.30.1640.30">
    <property type="match status" value="1"/>
</dbReference>
<dbReference type="PROSITE" id="PS50240">
    <property type="entry name" value="TRYPSIN_DOM"/>
    <property type="match status" value="1"/>
</dbReference>
<dbReference type="GO" id="GO:0006508">
    <property type="term" value="P:proteolysis"/>
    <property type="evidence" value="ECO:0007669"/>
    <property type="project" value="UniProtKB-KW"/>
</dbReference>
<keyword evidence="17" id="KW-1185">Reference proteome</keyword>
<dbReference type="FunFam" id="3.30.1640.30:FF:000001">
    <property type="entry name" value="Serine protease 7"/>
    <property type="match status" value="1"/>
</dbReference>
<dbReference type="InterPro" id="IPR033116">
    <property type="entry name" value="TRYPSIN_SER"/>
</dbReference>
<dbReference type="InterPro" id="IPR001314">
    <property type="entry name" value="Peptidase_S1A"/>
</dbReference>
<evidence type="ECO:0000256" key="8">
    <source>
        <dbReference type="ARBA" id="ARBA00023157"/>
    </source>
</evidence>
<evidence type="ECO:0000259" key="14">
    <source>
        <dbReference type="PROSITE" id="PS50240"/>
    </source>
</evidence>
<feature type="non-terminal residue" evidence="16">
    <location>
        <position position="381"/>
    </location>
</feature>
<keyword evidence="13" id="KW-0964">Secreted</keyword>
<evidence type="ECO:0000256" key="9">
    <source>
        <dbReference type="ARBA" id="ARBA00023180"/>
    </source>
</evidence>
<gene>
    <name evidence="16" type="ORF">L9F63_012689</name>
</gene>
<evidence type="ECO:0000256" key="6">
    <source>
        <dbReference type="ARBA" id="ARBA00022825"/>
    </source>
</evidence>
<dbReference type="Pfam" id="PF00089">
    <property type="entry name" value="Trypsin"/>
    <property type="match status" value="1"/>
</dbReference>
<dbReference type="PROSITE" id="PS00135">
    <property type="entry name" value="TRYPSIN_SER"/>
    <property type="match status" value="1"/>
</dbReference>
<dbReference type="EMBL" id="JASPKZ010002294">
    <property type="protein sequence ID" value="KAJ9596105.1"/>
    <property type="molecule type" value="Genomic_DNA"/>
</dbReference>
<keyword evidence="5" id="KW-0353">Hemolymph clotting</keyword>
<dbReference type="SUPFAM" id="SSF50494">
    <property type="entry name" value="Trypsin-like serine proteases"/>
    <property type="match status" value="1"/>
</dbReference>
<reference evidence="16" key="1">
    <citation type="journal article" date="2023" name="IScience">
        <title>Live-bearing cockroach genome reveals convergent evolutionary mechanisms linked to viviparity in insects and beyond.</title>
        <authorList>
            <person name="Fouks B."/>
            <person name="Harrison M.C."/>
            <person name="Mikhailova A.A."/>
            <person name="Marchal E."/>
            <person name="English S."/>
            <person name="Carruthers M."/>
            <person name="Jennings E.C."/>
            <person name="Chiamaka E.L."/>
            <person name="Frigard R.A."/>
            <person name="Pippel M."/>
            <person name="Attardo G.M."/>
            <person name="Benoit J.B."/>
            <person name="Bornberg-Bauer E."/>
            <person name="Tobe S.S."/>
        </authorList>
    </citation>
    <scope>NUCLEOTIDE SEQUENCE</scope>
    <source>
        <strain evidence="16">Stay&amp;Tobe</strain>
    </source>
</reference>
<evidence type="ECO:0000256" key="2">
    <source>
        <dbReference type="ARBA" id="ARBA00022670"/>
    </source>
</evidence>
<dbReference type="InterPro" id="IPR009003">
    <property type="entry name" value="Peptidase_S1_PA"/>
</dbReference>
<dbReference type="GO" id="GO:0005576">
    <property type="term" value="C:extracellular region"/>
    <property type="evidence" value="ECO:0007669"/>
    <property type="project" value="UniProtKB-SubCell"/>
</dbReference>
<keyword evidence="4 12" id="KW-0378">Hydrolase</keyword>
<dbReference type="FunFam" id="2.40.10.10:FF:000120">
    <property type="entry name" value="Putative serine protease"/>
    <property type="match status" value="1"/>
</dbReference>
<keyword evidence="8" id="KW-1015">Disulfide bond</keyword>
<name>A0AAD8ABL7_DIPPU</name>
<dbReference type="InterPro" id="IPR051487">
    <property type="entry name" value="Ser/Thr_Proteases_Immune/Dev"/>
</dbReference>
<dbReference type="SMART" id="SM00020">
    <property type="entry name" value="Tryp_SPc"/>
    <property type="match status" value="1"/>
</dbReference>
<evidence type="ECO:0000256" key="12">
    <source>
        <dbReference type="RuleBase" id="RU363034"/>
    </source>
</evidence>
<dbReference type="PROSITE" id="PS51888">
    <property type="entry name" value="CLIP"/>
    <property type="match status" value="1"/>
</dbReference>
<feature type="domain" description="Peptidase S1" evidence="14">
    <location>
        <begin position="116"/>
        <end position="380"/>
    </location>
</feature>
<dbReference type="Gene3D" id="2.40.10.10">
    <property type="entry name" value="Trypsin-like serine proteases"/>
    <property type="match status" value="2"/>
</dbReference>
<dbReference type="SMART" id="SM00680">
    <property type="entry name" value="CLIP"/>
    <property type="match status" value="1"/>
</dbReference>
<dbReference type="CDD" id="cd00190">
    <property type="entry name" value="Tryp_SPc"/>
    <property type="match status" value="1"/>
</dbReference>
<dbReference type="PRINTS" id="PR00722">
    <property type="entry name" value="CHYMOTRYPSIN"/>
</dbReference>
<evidence type="ECO:0000256" key="5">
    <source>
        <dbReference type="ARBA" id="ARBA00022820"/>
    </source>
</evidence>
<dbReference type="InterPro" id="IPR043504">
    <property type="entry name" value="Peptidase_S1_PA_chymotrypsin"/>
</dbReference>
<dbReference type="InterPro" id="IPR022700">
    <property type="entry name" value="CLIP"/>
</dbReference>